<sequence>DLSKLSPEQRQELLDPLLQSSWKLVDGRDAIFKSYKFKDFQQVCAAISLRVIFLSIFFMTNSALNAEKLDHHPEWFNVYNRVDVTLTTHVLRWHIQSGRPSGQRNGRGGGHLASTHYPSPHSSAKRLIGLGAGHRPVPKSWTFASSKATAWPRRRALPGRRPRLWPAELDAKPRAALEGNWLASPVRRRSCWHAPSQARDLLLNWGKHVKWSPLQISSACRRTSAESGRKIDDFNKQSETFSVFGRFGGVSWIGKKLGSNAQCLGEHRGRQQRRQRGSAALGEVTVITRRLELPIDSIARWNAVEHRQS</sequence>
<dbReference type="Proteomes" id="UP000095280">
    <property type="component" value="Unplaced"/>
</dbReference>
<evidence type="ECO:0000256" key="3">
    <source>
        <dbReference type="ARBA" id="ARBA00013252"/>
    </source>
</evidence>
<evidence type="ECO:0000256" key="4">
    <source>
        <dbReference type="ARBA" id="ARBA00023239"/>
    </source>
</evidence>
<comment type="similarity">
    <text evidence="2">Belongs to the pterin-4-alpha-carbinolamine dehydratase family.</text>
</comment>
<dbReference type="Pfam" id="PF01329">
    <property type="entry name" value="Pterin_4a"/>
    <property type="match status" value="1"/>
</dbReference>
<dbReference type="PANTHER" id="PTHR12599">
    <property type="entry name" value="PTERIN-4-ALPHA-CARBINOLAMINE DEHYDRATASE"/>
    <property type="match status" value="1"/>
</dbReference>
<accession>A0A1I8JMH5</accession>
<evidence type="ECO:0000256" key="2">
    <source>
        <dbReference type="ARBA" id="ARBA00006472"/>
    </source>
</evidence>
<protein>
    <recommendedName>
        <fullName evidence="3">4a-hydroxytetrahydrobiopterin dehydratase</fullName>
        <ecNumber evidence="3">4.2.1.96</ecNumber>
    </recommendedName>
    <alternativeName>
        <fullName evidence="5">4-alpha-hydroxy-tetrahydropterin dehydratase</fullName>
    </alternativeName>
</protein>
<dbReference type="GO" id="GO:0006729">
    <property type="term" value="P:tetrahydrobiopterin biosynthetic process"/>
    <property type="evidence" value="ECO:0007669"/>
    <property type="project" value="InterPro"/>
</dbReference>
<dbReference type="SUPFAM" id="SSF55248">
    <property type="entry name" value="PCD-like"/>
    <property type="match status" value="1"/>
</dbReference>
<reference evidence="7" key="1">
    <citation type="submission" date="2016-11" db="UniProtKB">
        <authorList>
            <consortium name="WormBaseParasite"/>
        </authorList>
    </citation>
    <scope>IDENTIFICATION</scope>
</reference>
<evidence type="ECO:0000313" key="7">
    <source>
        <dbReference type="WBParaSite" id="snap_masked-unitig_25744-processed-gene-0.0-mRNA-1"/>
    </source>
</evidence>
<dbReference type="PANTHER" id="PTHR12599:SF0">
    <property type="entry name" value="PTERIN-4-ALPHA-CARBINOLAMINE DEHYDRATASE"/>
    <property type="match status" value="1"/>
</dbReference>
<evidence type="ECO:0000256" key="5">
    <source>
        <dbReference type="ARBA" id="ARBA00030497"/>
    </source>
</evidence>
<dbReference type="Gene3D" id="3.30.1360.20">
    <property type="entry name" value="Transcriptional coactivator/pterin dehydratase"/>
    <property type="match status" value="1"/>
</dbReference>
<evidence type="ECO:0000313" key="6">
    <source>
        <dbReference type="Proteomes" id="UP000095280"/>
    </source>
</evidence>
<keyword evidence="4" id="KW-0456">Lyase</keyword>
<dbReference type="InterPro" id="IPR001533">
    <property type="entry name" value="Pterin_deHydtase"/>
</dbReference>
<dbReference type="InterPro" id="IPR036428">
    <property type="entry name" value="PCD_sf"/>
</dbReference>
<evidence type="ECO:0000256" key="1">
    <source>
        <dbReference type="ARBA" id="ARBA00001554"/>
    </source>
</evidence>
<organism evidence="6 7">
    <name type="scientific">Macrostomum lignano</name>
    <dbReference type="NCBI Taxonomy" id="282301"/>
    <lineage>
        <taxon>Eukaryota</taxon>
        <taxon>Metazoa</taxon>
        <taxon>Spiralia</taxon>
        <taxon>Lophotrochozoa</taxon>
        <taxon>Platyhelminthes</taxon>
        <taxon>Rhabditophora</taxon>
        <taxon>Macrostomorpha</taxon>
        <taxon>Macrostomida</taxon>
        <taxon>Macrostomidae</taxon>
        <taxon>Macrostomum</taxon>
    </lineage>
</organism>
<dbReference type="WBParaSite" id="snap_masked-unitig_25744-processed-gene-0.0-mRNA-1">
    <property type="protein sequence ID" value="snap_masked-unitig_25744-processed-gene-0.0-mRNA-1"/>
    <property type="gene ID" value="snap_masked-unitig_25744-processed-gene-0.0"/>
</dbReference>
<dbReference type="EC" id="4.2.1.96" evidence="3"/>
<dbReference type="AlphaFoldDB" id="A0A1I8JMH5"/>
<comment type="catalytic activity">
    <reaction evidence="1">
        <text>(4aS,6R)-4a-hydroxy-L-erythro-5,6,7,8-tetrahydrobiopterin = (6R)-L-erythro-6,7-dihydrobiopterin + H2O</text>
        <dbReference type="Rhea" id="RHEA:11920"/>
        <dbReference type="ChEBI" id="CHEBI:15377"/>
        <dbReference type="ChEBI" id="CHEBI:15642"/>
        <dbReference type="ChEBI" id="CHEBI:43120"/>
        <dbReference type="EC" id="4.2.1.96"/>
    </reaction>
</comment>
<name>A0A1I8JMH5_9PLAT</name>
<keyword evidence="6" id="KW-1185">Reference proteome</keyword>
<dbReference type="GO" id="GO:0008124">
    <property type="term" value="F:4-alpha-hydroxytetrahydrobiopterin dehydratase activity"/>
    <property type="evidence" value="ECO:0007669"/>
    <property type="project" value="UniProtKB-EC"/>
</dbReference>
<proteinExistence type="inferred from homology"/>